<reference evidence="2" key="1">
    <citation type="submission" date="2022-02" db="EMBL/GenBank/DDBJ databases">
        <authorList>
            <person name="King R."/>
        </authorList>
    </citation>
    <scope>NUCLEOTIDE SEQUENCE</scope>
</reference>
<evidence type="ECO:0000256" key="1">
    <source>
        <dbReference type="SAM" id="Phobius"/>
    </source>
</evidence>
<accession>A0A9P0IX83</accession>
<name>A0A9P0IX83_APHGO</name>
<protein>
    <submittedName>
        <fullName evidence="2">Uncharacterized protein</fullName>
    </submittedName>
</protein>
<keyword evidence="1" id="KW-0812">Transmembrane</keyword>
<dbReference type="Proteomes" id="UP001154329">
    <property type="component" value="Chromosome 2"/>
</dbReference>
<keyword evidence="3" id="KW-1185">Reference proteome</keyword>
<keyword evidence="1" id="KW-1133">Transmembrane helix</keyword>
<dbReference type="AlphaFoldDB" id="A0A9P0IX83"/>
<reference evidence="2" key="2">
    <citation type="submission" date="2022-10" db="EMBL/GenBank/DDBJ databases">
        <authorList>
            <consortium name="ENA_rothamsted_submissions"/>
            <consortium name="culmorum"/>
            <person name="King R."/>
        </authorList>
    </citation>
    <scope>NUCLEOTIDE SEQUENCE</scope>
</reference>
<gene>
    <name evidence="2" type="ORF">APHIGO_LOCUS4483</name>
</gene>
<feature type="transmembrane region" description="Helical" evidence="1">
    <location>
        <begin position="42"/>
        <end position="61"/>
    </location>
</feature>
<keyword evidence="1" id="KW-0472">Membrane</keyword>
<sequence>MIGIYTIVIRVCSRYASSIYAHTTIHEPPACKWRGEQPSDVFGFHIIYLHIIIIILWFLFVRRQNFFTNETAPPRVQYNESASVRIFYFTKIPNYEHTTERNEVFQFFSPIDIVIILSFNRLLHRVPLFLVHARFRHI</sequence>
<organism evidence="2 3">
    <name type="scientific">Aphis gossypii</name>
    <name type="common">Cotton aphid</name>
    <dbReference type="NCBI Taxonomy" id="80765"/>
    <lineage>
        <taxon>Eukaryota</taxon>
        <taxon>Metazoa</taxon>
        <taxon>Ecdysozoa</taxon>
        <taxon>Arthropoda</taxon>
        <taxon>Hexapoda</taxon>
        <taxon>Insecta</taxon>
        <taxon>Pterygota</taxon>
        <taxon>Neoptera</taxon>
        <taxon>Paraneoptera</taxon>
        <taxon>Hemiptera</taxon>
        <taxon>Sternorrhyncha</taxon>
        <taxon>Aphidomorpha</taxon>
        <taxon>Aphidoidea</taxon>
        <taxon>Aphididae</taxon>
        <taxon>Aphidini</taxon>
        <taxon>Aphis</taxon>
        <taxon>Aphis</taxon>
    </lineage>
</organism>
<evidence type="ECO:0000313" key="3">
    <source>
        <dbReference type="Proteomes" id="UP001154329"/>
    </source>
</evidence>
<proteinExistence type="predicted"/>
<dbReference type="EMBL" id="OU899035">
    <property type="protein sequence ID" value="CAH1721672.1"/>
    <property type="molecule type" value="Genomic_DNA"/>
</dbReference>
<evidence type="ECO:0000313" key="2">
    <source>
        <dbReference type="EMBL" id="CAH1721672.1"/>
    </source>
</evidence>